<reference evidence="1" key="2">
    <citation type="submission" date="2021-01" db="EMBL/GenBank/DDBJ databases">
        <authorList>
            <person name="Mieszkin S."/>
            <person name="Pouder E."/>
            <person name="Alain K."/>
        </authorList>
    </citation>
    <scope>NUCLEOTIDE SEQUENCE</scope>
    <source>
        <strain evidence="1">HW T2.11</strain>
    </source>
</reference>
<dbReference type="AlphaFoldDB" id="A0A963YWQ9"/>
<proteinExistence type="predicted"/>
<evidence type="ECO:0000313" key="1">
    <source>
        <dbReference type="EMBL" id="MCB8878290.1"/>
    </source>
</evidence>
<accession>A0A963YWQ9</accession>
<reference evidence="1" key="1">
    <citation type="journal article" date="2021" name="Microorganisms">
        <title>Acidisoma silvae sp. nov. and Acidisomacellulosilytica sp. nov., Two Acidophilic Bacteria Isolated from Decaying Wood, Hydrolyzing Cellulose and Producing Poly-3-hydroxybutyrate.</title>
        <authorList>
            <person name="Mieszkin S."/>
            <person name="Pouder E."/>
            <person name="Uroz S."/>
            <person name="Simon-Colin C."/>
            <person name="Alain K."/>
        </authorList>
    </citation>
    <scope>NUCLEOTIDE SEQUENCE</scope>
    <source>
        <strain evidence="1">HW T2.11</strain>
    </source>
</reference>
<organism evidence="1 2">
    <name type="scientific">Acidisoma silvae</name>
    <dbReference type="NCBI Taxonomy" id="2802396"/>
    <lineage>
        <taxon>Bacteria</taxon>
        <taxon>Pseudomonadati</taxon>
        <taxon>Pseudomonadota</taxon>
        <taxon>Alphaproteobacteria</taxon>
        <taxon>Acetobacterales</taxon>
        <taxon>Acidocellaceae</taxon>
        <taxon>Acidisoma</taxon>
    </lineage>
</organism>
<sequence length="83" mass="9042">MTQLALQEAAATILAAYLSNHEIGGAQLPAPIVAVGEVLATAQDAVPSLEPVVRARWRRPRFPVASELESRRIEHVDQTGMLW</sequence>
<comment type="caution">
    <text evidence="1">The sequence shown here is derived from an EMBL/GenBank/DDBJ whole genome shotgun (WGS) entry which is preliminary data.</text>
</comment>
<keyword evidence="2" id="KW-1185">Reference proteome</keyword>
<gene>
    <name evidence="1" type="ORF">ASILVAE211_24145</name>
</gene>
<protein>
    <submittedName>
        <fullName evidence="1">Uncharacterized protein</fullName>
    </submittedName>
</protein>
<evidence type="ECO:0000313" key="2">
    <source>
        <dbReference type="Proteomes" id="UP000708298"/>
    </source>
</evidence>
<dbReference type="Proteomes" id="UP000708298">
    <property type="component" value="Unassembled WGS sequence"/>
</dbReference>
<name>A0A963YWQ9_9PROT</name>
<dbReference type="EMBL" id="JAESVB010000029">
    <property type="protein sequence ID" value="MCB8878290.1"/>
    <property type="molecule type" value="Genomic_DNA"/>
</dbReference>
<dbReference type="RefSeq" id="WP_227323940.1">
    <property type="nucleotide sequence ID" value="NZ_JAESVB010000029.1"/>
</dbReference>